<name>A0A9N7V0R2_PLEPL</name>
<gene>
    <name evidence="1" type="ORF">PLEPLA_LOCUS27768</name>
</gene>
<dbReference type="Proteomes" id="UP001153269">
    <property type="component" value="Unassembled WGS sequence"/>
</dbReference>
<dbReference type="EMBL" id="CADEAL010002380">
    <property type="protein sequence ID" value="CAB1440002.1"/>
    <property type="molecule type" value="Genomic_DNA"/>
</dbReference>
<accession>A0A9N7V0R2</accession>
<evidence type="ECO:0000313" key="2">
    <source>
        <dbReference type="Proteomes" id="UP001153269"/>
    </source>
</evidence>
<dbReference type="AlphaFoldDB" id="A0A9N7V0R2"/>
<keyword evidence="2" id="KW-1185">Reference proteome</keyword>
<evidence type="ECO:0000313" key="1">
    <source>
        <dbReference type="EMBL" id="CAB1440002.1"/>
    </source>
</evidence>
<reference evidence="1" key="1">
    <citation type="submission" date="2020-03" db="EMBL/GenBank/DDBJ databases">
        <authorList>
            <person name="Weist P."/>
        </authorList>
    </citation>
    <scope>NUCLEOTIDE SEQUENCE</scope>
</reference>
<organism evidence="1 2">
    <name type="scientific">Pleuronectes platessa</name>
    <name type="common">European plaice</name>
    <dbReference type="NCBI Taxonomy" id="8262"/>
    <lineage>
        <taxon>Eukaryota</taxon>
        <taxon>Metazoa</taxon>
        <taxon>Chordata</taxon>
        <taxon>Craniata</taxon>
        <taxon>Vertebrata</taxon>
        <taxon>Euteleostomi</taxon>
        <taxon>Actinopterygii</taxon>
        <taxon>Neopterygii</taxon>
        <taxon>Teleostei</taxon>
        <taxon>Neoteleostei</taxon>
        <taxon>Acanthomorphata</taxon>
        <taxon>Carangaria</taxon>
        <taxon>Pleuronectiformes</taxon>
        <taxon>Pleuronectoidei</taxon>
        <taxon>Pleuronectidae</taxon>
        <taxon>Pleuronectes</taxon>
    </lineage>
</organism>
<proteinExistence type="predicted"/>
<sequence length="159" mass="17259">MKPRRACQHASERLDPTVSGPQVSHLVLLQRKDYPAHNSRTEPLGTTFHPFNLVTLLNTTRLKPSDSITVDLMSALLSAKCIFNGILSIPIPVFILHALHPSRLPSHSGDQNVGADAAAPASTSSLCKWVDRRVGELLSTAKCALETDPLGGYTDPPFR</sequence>
<comment type="caution">
    <text evidence="1">The sequence shown here is derived from an EMBL/GenBank/DDBJ whole genome shotgun (WGS) entry which is preliminary data.</text>
</comment>
<protein>
    <submittedName>
        <fullName evidence="1">Uncharacterized protein</fullName>
    </submittedName>
</protein>